<dbReference type="GO" id="GO:0006302">
    <property type="term" value="P:double-strand break repair"/>
    <property type="evidence" value="ECO:0007669"/>
    <property type="project" value="InterPro"/>
</dbReference>
<dbReference type="InterPro" id="IPR027417">
    <property type="entry name" value="P-loop_NTPase"/>
</dbReference>
<sequence>MIYDLYMKNCALVEELRVDFGEKLNILTGETGSGKSIILEALNLCLGGKFDRTYIRKGCDFAEVEALFFSNNAKFIDMLDKLDVQKEEDGSVIVSRKLFLDGKSTTKINGKNIRVGDLKKLMSLIVDMHGQHQNQALYNRDNHIEFVDLFGKAEISGVYDKYIRVFREYNEIKREILKINDNKSEKEVQREKDLLKFQIDEIEKARLDKNEYDELLKRRDIFVNGEKIYKALNEVYSNLNSSDFNALELIGKSVSLLSGVSKYDDKILEINEAIESIMYELEDKSTSIRHYIDSIEFEPHELDEIQERIDVYNTMKRKYGDSVDEILSYMEKMSKRLSDIENRDEVLSALQEKLSRKFIELEKSGAELTNMRIKVSAELETRLLEELNSLNMKNTRFKVNFKSLDYNESGCDDIEFFVSFNLGEDLNPLSKVASGGEMSRFMLAFKSILSDVDRIEALIFDEIDSGISGRAAQIVGEKLSNISEKKQVICITHLPQIASFADDHFQIEKNVENDRTYTRISKLGDGEKKNEIARLISGKVISQKTIEHADEIIESAKRIKNN</sequence>
<feature type="coiled-coil region" evidence="9">
    <location>
        <begin position="169"/>
        <end position="205"/>
    </location>
</feature>
<dbReference type="Pfam" id="PF13476">
    <property type="entry name" value="AAA_23"/>
    <property type="match status" value="1"/>
</dbReference>
<dbReference type="PANTHER" id="PTHR11059:SF0">
    <property type="entry name" value="DNA REPAIR PROTEIN RECN"/>
    <property type="match status" value="1"/>
</dbReference>
<evidence type="ECO:0000256" key="4">
    <source>
        <dbReference type="ARBA" id="ARBA00022763"/>
    </source>
</evidence>
<accession>A0A6N7XEI6</accession>
<dbReference type="SUPFAM" id="SSF52540">
    <property type="entry name" value="P-loop containing nucleoside triphosphate hydrolases"/>
    <property type="match status" value="1"/>
</dbReference>
<keyword evidence="9" id="KW-0175">Coiled coil</keyword>
<evidence type="ECO:0000313" key="12">
    <source>
        <dbReference type="Proteomes" id="UP000440713"/>
    </source>
</evidence>
<comment type="function">
    <text evidence="8">May be involved in recombinational repair of damaged DNA.</text>
</comment>
<dbReference type="GO" id="GO:0016887">
    <property type="term" value="F:ATP hydrolysis activity"/>
    <property type="evidence" value="ECO:0007669"/>
    <property type="project" value="InterPro"/>
</dbReference>
<keyword evidence="4 8" id="KW-0227">DNA damage</keyword>
<dbReference type="CDD" id="cd03241">
    <property type="entry name" value="ABC_RecN"/>
    <property type="match status" value="1"/>
</dbReference>
<evidence type="ECO:0000256" key="3">
    <source>
        <dbReference type="ARBA" id="ARBA00022741"/>
    </source>
</evidence>
<dbReference type="AlphaFoldDB" id="A0A6N7XEI6"/>
<reference evidence="11 12" key="1">
    <citation type="submission" date="2019-08" db="EMBL/GenBank/DDBJ databases">
        <title>In-depth cultivation of the pig gut microbiome towards novel bacterial diversity and tailored functional studies.</title>
        <authorList>
            <person name="Wylensek D."/>
            <person name="Hitch T.C.A."/>
            <person name="Clavel T."/>
        </authorList>
    </citation>
    <scope>NUCLEOTIDE SEQUENCE [LARGE SCALE GENOMIC DNA]</scope>
    <source>
        <strain evidence="11 12">WCA-SAB-591-4A-A</strain>
    </source>
</reference>
<dbReference type="FunFam" id="3.40.50.300:FF:000356">
    <property type="entry name" value="DNA repair protein RecN"/>
    <property type="match status" value="1"/>
</dbReference>
<dbReference type="InterPro" id="IPR038729">
    <property type="entry name" value="Rad50/SbcC_AAA"/>
</dbReference>
<keyword evidence="6 8" id="KW-0234">DNA repair</keyword>
<proteinExistence type="inferred from homology"/>
<evidence type="ECO:0000259" key="10">
    <source>
        <dbReference type="Pfam" id="PF13476"/>
    </source>
</evidence>
<keyword evidence="5" id="KW-0067">ATP-binding</keyword>
<dbReference type="PANTHER" id="PTHR11059">
    <property type="entry name" value="DNA REPAIR PROTEIN RECN"/>
    <property type="match status" value="1"/>
</dbReference>
<evidence type="ECO:0000256" key="2">
    <source>
        <dbReference type="ARBA" id="ARBA00021315"/>
    </source>
</evidence>
<keyword evidence="12" id="KW-1185">Reference proteome</keyword>
<name>A0A6N7XEI6_9FIRM</name>
<comment type="caution">
    <text evidence="11">The sequence shown here is derived from an EMBL/GenBank/DDBJ whole genome shotgun (WGS) entry which is preliminary data.</text>
</comment>
<dbReference type="NCBIfam" id="TIGR00634">
    <property type="entry name" value="recN"/>
    <property type="match status" value="1"/>
</dbReference>
<dbReference type="GO" id="GO:0005524">
    <property type="term" value="F:ATP binding"/>
    <property type="evidence" value="ECO:0007669"/>
    <property type="project" value="UniProtKB-KW"/>
</dbReference>
<dbReference type="RefSeq" id="WP_154537116.1">
    <property type="nucleotide sequence ID" value="NZ_VUNE01000001.1"/>
</dbReference>
<dbReference type="InterPro" id="IPR004604">
    <property type="entry name" value="DNA_recomb/repair_RecN"/>
</dbReference>
<dbReference type="PIRSF" id="PIRSF003128">
    <property type="entry name" value="RecN"/>
    <property type="match status" value="1"/>
</dbReference>
<gene>
    <name evidence="11" type="primary">recN</name>
    <name evidence="11" type="ORF">FYJ71_01905</name>
</gene>
<dbReference type="GO" id="GO:0009432">
    <property type="term" value="P:SOS response"/>
    <property type="evidence" value="ECO:0007669"/>
    <property type="project" value="TreeGrafter"/>
</dbReference>
<organism evidence="11 12">
    <name type="scientific">Peptostreptococcus porci</name>
    <dbReference type="NCBI Taxonomy" id="2652282"/>
    <lineage>
        <taxon>Bacteria</taxon>
        <taxon>Bacillati</taxon>
        <taxon>Bacillota</taxon>
        <taxon>Clostridia</taxon>
        <taxon>Peptostreptococcales</taxon>
        <taxon>Peptostreptococcaceae</taxon>
        <taxon>Peptostreptococcus</taxon>
    </lineage>
</organism>
<evidence type="ECO:0000256" key="9">
    <source>
        <dbReference type="SAM" id="Coils"/>
    </source>
</evidence>
<dbReference type="GO" id="GO:0006310">
    <property type="term" value="P:DNA recombination"/>
    <property type="evidence" value="ECO:0007669"/>
    <property type="project" value="InterPro"/>
</dbReference>
<protein>
    <recommendedName>
        <fullName evidence="2 8">DNA repair protein RecN</fullName>
    </recommendedName>
    <alternativeName>
        <fullName evidence="7 8">Recombination protein N</fullName>
    </alternativeName>
</protein>
<evidence type="ECO:0000256" key="8">
    <source>
        <dbReference type="PIRNR" id="PIRNR003128"/>
    </source>
</evidence>
<evidence type="ECO:0000256" key="7">
    <source>
        <dbReference type="ARBA" id="ARBA00033408"/>
    </source>
</evidence>
<dbReference type="Proteomes" id="UP000440713">
    <property type="component" value="Unassembled WGS sequence"/>
</dbReference>
<evidence type="ECO:0000256" key="5">
    <source>
        <dbReference type="ARBA" id="ARBA00022840"/>
    </source>
</evidence>
<feature type="domain" description="Rad50/SbcC-type AAA" evidence="10">
    <location>
        <begin position="5"/>
        <end position="223"/>
    </location>
</feature>
<keyword evidence="3" id="KW-0547">Nucleotide-binding</keyword>
<evidence type="ECO:0000256" key="1">
    <source>
        <dbReference type="ARBA" id="ARBA00009441"/>
    </source>
</evidence>
<dbReference type="EMBL" id="VUNE01000001">
    <property type="protein sequence ID" value="MST61727.1"/>
    <property type="molecule type" value="Genomic_DNA"/>
</dbReference>
<evidence type="ECO:0000313" key="11">
    <source>
        <dbReference type="EMBL" id="MST61727.1"/>
    </source>
</evidence>
<comment type="similarity">
    <text evidence="1 8">Belongs to the RecN family.</text>
</comment>
<dbReference type="Gene3D" id="3.40.50.300">
    <property type="entry name" value="P-loop containing nucleotide triphosphate hydrolases"/>
    <property type="match status" value="2"/>
</dbReference>
<evidence type="ECO:0000256" key="6">
    <source>
        <dbReference type="ARBA" id="ARBA00023204"/>
    </source>
</evidence>
<dbReference type="GO" id="GO:0043590">
    <property type="term" value="C:bacterial nucleoid"/>
    <property type="evidence" value="ECO:0007669"/>
    <property type="project" value="TreeGrafter"/>
</dbReference>